<evidence type="ECO:0000256" key="2">
    <source>
        <dbReference type="ARBA" id="ARBA00022499"/>
    </source>
</evidence>
<dbReference type="CDD" id="cd01764">
    <property type="entry name" value="Ubl_Urm1"/>
    <property type="match status" value="1"/>
</dbReference>
<comment type="similarity">
    <text evidence="5 6">Belongs to the URM1 family.</text>
</comment>
<accession>A0A9Q0LBZ4</accession>
<feature type="modified residue" description="1-thioglycine" evidence="5">
    <location>
        <position position="96"/>
    </location>
</feature>
<keyword evidence="4 5" id="KW-0833">Ubl conjugation pathway</keyword>
<comment type="caution">
    <text evidence="7">The sequence shown here is derived from an EMBL/GenBank/DDBJ whole genome shotgun (WGS) entry which is preliminary data.</text>
</comment>
<dbReference type="GO" id="GO:0032447">
    <property type="term" value="P:protein urmylation"/>
    <property type="evidence" value="ECO:0007669"/>
    <property type="project" value="UniProtKB-UniRule"/>
</dbReference>
<evidence type="ECO:0000313" key="7">
    <source>
        <dbReference type="EMBL" id="KAJ5069574.1"/>
    </source>
</evidence>
<dbReference type="EMBL" id="JAPDFW010000103">
    <property type="protein sequence ID" value="KAJ5069574.1"/>
    <property type="molecule type" value="Genomic_DNA"/>
</dbReference>
<comment type="PTM">
    <text evidence="5">C-terminal thiocarboxylation occurs in 2 steps, it is first acyl-adenylated (-COAMP) via the hesA/moeB/thiF part of the MOCS3/UBA4 homolog, then thiocarboxylated (-COSH) via the rhodanese domain of the MOCS3/UBA4 homolog.</text>
</comment>
<protein>
    <recommendedName>
        <fullName evidence="5">Ubiquitin-related modifier 1 homolog</fullName>
    </recommendedName>
</protein>
<reference evidence="7" key="1">
    <citation type="submission" date="2022-10" db="EMBL/GenBank/DDBJ databases">
        <title>Novel sulphate-reducing endosymbionts in the free-living metamonad Anaeramoeba.</title>
        <authorList>
            <person name="Jerlstrom-Hultqvist J."/>
            <person name="Cepicka I."/>
            <person name="Gallot-Lavallee L."/>
            <person name="Salas-Leiva D."/>
            <person name="Curtis B.A."/>
            <person name="Zahonova K."/>
            <person name="Pipaliya S."/>
            <person name="Dacks J."/>
            <person name="Roger A.J."/>
        </authorList>
    </citation>
    <scope>NUCLEOTIDE SEQUENCE</scope>
    <source>
        <strain evidence="7">BMAN</strain>
    </source>
</reference>
<keyword evidence="1 5" id="KW-0963">Cytoplasm</keyword>
<dbReference type="PANTHER" id="PTHR14986">
    <property type="entry name" value="RURM1 PROTEIN"/>
    <property type="match status" value="1"/>
</dbReference>
<comment type="subcellular location">
    <subcellularLocation>
        <location evidence="5 6">Cytoplasm</location>
    </subcellularLocation>
</comment>
<sequence length="96" mass="11158">MNVTIEFLGGLDALVEKQKEVKTTLPKEITHLKHLIIWIKENLMKSRQEEFVTNELQIRPGIMVLVNEIDWALLDEENYEIQQNDRIAFLSSLHGG</sequence>
<dbReference type="HAMAP" id="MF_03048">
    <property type="entry name" value="Urm1"/>
    <property type="match status" value="1"/>
</dbReference>
<dbReference type="OMA" id="DYELQPN"/>
<dbReference type="Proteomes" id="UP001149090">
    <property type="component" value="Unassembled WGS sequence"/>
</dbReference>
<dbReference type="GO" id="GO:0034227">
    <property type="term" value="P:tRNA thio-modification"/>
    <property type="evidence" value="ECO:0007669"/>
    <property type="project" value="UniProtKB-UniRule"/>
</dbReference>
<comment type="pathway">
    <text evidence="5 6">tRNA modification; 5-methoxycarbonylmethyl-2-thiouridine-tRNA biosynthesis.</text>
</comment>
<evidence type="ECO:0000256" key="5">
    <source>
        <dbReference type="HAMAP-Rule" id="MF_03048"/>
    </source>
</evidence>
<dbReference type="PIRSF" id="PIRSF037379">
    <property type="entry name" value="Ubiquitin-related_modifier_1"/>
    <property type="match status" value="1"/>
</dbReference>
<keyword evidence="3 5" id="KW-0819">tRNA processing</keyword>
<dbReference type="Pfam" id="PF09138">
    <property type="entry name" value="Urm1"/>
    <property type="match status" value="1"/>
</dbReference>
<comment type="function">
    <text evidence="5">Acts as a sulfur carrier required for 2-thiolation of mcm(5)S(2)U at tRNA wobble positions of cytosolic tRNA(Lys), tRNA(Glu) and tRNA(Gln). Serves as sulfur donor in tRNA 2-thiolation reaction by being thiocarboxylated (-COSH) at its C-terminus by the MOCS3/UBA4 homolog. The sulfur is then transferred to tRNA to form 2-thiolation of mcm(5)S(2)U. Also acts as a ubiquitin-like protein (UBL) that is covalently conjugated via an isopeptide bond to lysine residues of target proteins. The thiocarboxylated form serves as substrate for conjugation and oxidative stress specifically induces the formation of UBL-protein conjugates.</text>
</comment>
<dbReference type="GO" id="GO:0005829">
    <property type="term" value="C:cytosol"/>
    <property type="evidence" value="ECO:0007669"/>
    <property type="project" value="UniProtKB-UniRule"/>
</dbReference>
<evidence type="ECO:0000313" key="8">
    <source>
        <dbReference type="Proteomes" id="UP001149090"/>
    </source>
</evidence>
<organism evidence="7 8">
    <name type="scientific">Anaeramoeba ignava</name>
    <name type="common">Anaerobic marine amoeba</name>
    <dbReference type="NCBI Taxonomy" id="1746090"/>
    <lineage>
        <taxon>Eukaryota</taxon>
        <taxon>Metamonada</taxon>
        <taxon>Anaeramoebidae</taxon>
        <taxon>Anaeramoeba</taxon>
    </lineage>
</organism>
<evidence type="ECO:0000256" key="6">
    <source>
        <dbReference type="RuleBase" id="RU361182"/>
    </source>
</evidence>
<dbReference type="OrthoDB" id="10248987at2759"/>
<dbReference type="Gene3D" id="3.10.20.30">
    <property type="match status" value="1"/>
</dbReference>
<keyword evidence="2 5" id="KW-1017">Isopeptide bond</keyword>
<evidence type="ECO:0000256" key="4">
    <source>
        <dbReference type="ARBA" id="ARBA00022786"/>
    </source>
</evidence>
<dbReference type="InterPro" id="IPR012675">
    <property type="entry name" value="Beta-grasp_dom_sf"/>
</dbReference>
<dbReference type="GO" id="GO:0002098">
    <property type="term" value="P:tRNA wobble uridine modification"/>
    <property type="evidence" value="ECO:0007669"/>
    <property type="project" value="UniProtKB-UniRule"/>
</dbReference>
<name>A0A9Q0LBZ4_ANAIG</name>
<dbReference type="InterPro" id="IPR016155">
    <property type="entry name" value="Mopterin_synth/thiamin_S_b"/>
</dbReference>
<keyword evidence="8" id="KW-1185">Reference proteome</keyword>
<proteinExistence type="inferred from homology"/>
<gene>
    <name evidence="7" type="ORF">M0811_02144</name>
</gene>
<feature type="cross-link" description="Glycyl lysine isopeptide (Gly-Lys) (interchain with K-? in acceptor proteins)" evidence="5">
    <location>
        <position position="96"/>
    </location>
</feature>
<evidence type="ECO:0000256" key="1">
    <source>
        <dbReference type="ARBA" id="ARBA00022490"/>
    </source>
</evidence>
<dbReference type="InterPro" id="IPR015221">
    <property type="entry name" value="Urm1"/>
</dbReference>
<evidence type="ECO:0000256" key="3">
    <source>
        <dbReference type="ARBA" id="ARBA00022694"/>
    </source>
</evidence>
<dbReference type="SUPFAM" id="SSF54285">
    <property type="entry name" value="MoaD/ThiS"/>
    <property type="match status" value="1"/>
</dbReference>
<dbReference type="AlphaFoldDB" id="A0A9Q0LBZ4"/>